<feature type="signal peptide" evidence="1">
    <location>
        <begin position="1"/>
        <end position="28"/>
    </location>
</feature>
<proteinExistence type="predicted"/>
<name>A0A248JXH8_9PROT</name>
<gene>
    <name evidence="2" type="ORF">Y958_18190</name>
</gene>
<dbReference type="KEGG" id="nao:Y958_18190"/>
<evidence type="ECO:0000313" key="2">
    <source>
        <dbReference type="EMBL" id="ASG22828.1"/>
    </source>
</evidence>
<dbReference type="Proteomes" id="UP000197153">
    <property type="component" value="Chromosome 2"/>
</dbReference>
<reference evidence="2 3" key="1">
    <citation type="submission" date="2017-06" db="EMBL/GenBank/DDBJ databases">
        <title>Complete genome sequence of Nitrospirillum amazonense strain CBAmC, an endophytic nitrogen-fixing and plant growth-promoting bacterium, isolated from sugarcane.</title>
        <authorList>
            <person name="Schwab S."/>
            <person name="dos Santos Teixeira K.R."/>
            <person name="Simoes Araujo J.L."/>
            <person name="Soares Vidal M."/>
            <person name="Borges de Freitas H.R."/>
            <person name="Rivello Crivelaro A.L."/>
            <person name="Bueno de Camargo Nunes A."/>
            <person name="dos Santos C.M."/>
            <person name="Palmeira da Silva Rosa D."/>
            <person name="da Silva Padilha D."/>
            <person name="da Silva E."/>
            <person name="Araujo Terra L."/>
            <person name="Soares Mendes V."/>
            <person name="Farinelli L."/>
            <person name="Magalhaes Cruz L."/>
            <person name="Baldani J.I."/>
        </authorList>
    </citation>
    <scope>NUCLEOTIDE SEQUENCE [LARGE SCALE GENOMIC DNA]</scope>
    <source>
        <strain evidence="2 3">CBAmC</strain>
    </source>
</reference>
<dbReference type="EMBL" id="CP022111">
    <property type="protein sequence ID" value="ASG22828.1"/>
    <property type="molecule type" value="Genomic_DNA"/>
</dbReference>
<evidence type="ECO:0000313" key="3">
    <source>
        <dbReference type="Proteomes" id="UP000197153"/>
    </source>
</evidence>
<feature type="chain" id="PRO_5012309462" evidence="1">
    <location>
        <begin position="29"/>
        <end position="95"/>
    </location>
</feature>
<keyword evidence="1" id="KW-0732">Signal</keyword>
<organism evidence="2 3">
    <name type="scientific">Nitrospirillum viridazoti CBAmc</name>
    <dbReference type="NCBI Taxonomy" id="1441467"/>
    <lineage>
        <taxon>Bacteria</taxon>
        <taxon>Pseudomonadati</taxon>
        <taxon>Pseudomonadota</taxon>
        <taxon>Alphaproteobacteria</taxon>
        <taxon>Rhodospirillales</taxon>
        <taxon>Azospirillaceae</taxon>
        <taxon>Nitrospirillum</taxon>
        <taxon>Nitrospirillum viridazoti</taxon>
    </lineage>
</organism>
<accession>A0A248JXH8</accession>
<dbReference type="RefSeq" id="WP_088873375.1">
    <property type="nucleotide sequence ID" value="NZ_CP022111.1"/>
</dbReference>
<dbReference type="AlphaFoldDB" id="A0A248JXH8"/>
<sequence length="95" mass="10345">MTKQINHWVRRLLPARLLPTLGVLLPIAACSGAPDHDYVQVADENPAFSSCSQSAFDLYPGVEQGALRADHLNACLATRQAYANDQVAVARIHSF</sequence>
<protein>
    <submittedName>
        <fullName evidence="2">Uncharacterized protein</fullName>
    </submittedName>
</protein>
<evidence type="ECO:0000256" key="1">
    <source>
        <dbReference type="SAM" id="SignalP"/>
    </source>
</evidence>
<keyword evidence="3" id="KW-1185">Reference proteome</keyword>